<comment type="caution">
    <text evidence="4">The sequence shown here is derived from an EMBL/GenBank/DDBJ whole genome shotgun (WGS) entry which is preliminary data.</text>
</comment>
<evidence type="ECO:0000313" key="4">
    <source>
        <dbReference type="EMBL" id="PWJ86621.1"/>
    </source>
</evidence>
<keyword evidence="5" id="KW-1185">Reference proteome</keyword>
<reference evidence="4 5" key="1">
    <citation type="submission" date="2018-05" db="EMBL/GenBank/DDBJ databases">
        <title>Genomic Encyclopedia of Type Strains, Phase IV (KMG-IV): sequencing the most valuable type-strain genomes for metagenomic binning, comparative biology and taxonomic classification.</title>
        <authorList>
            <person name="Goeker M."/>
        </authorList>
    </citation>
    <scope>NUCLEOTIDE SEQUENCE [LARGE SCALE GENOMIC DNA]</scope>
    <source>
        <strain evidence="4 5">DSM 6986</strain>
    </source>
</reference>
<protein>
    <submittedName>
        <fullName evidence="4">Ribosomal protein S18 acetylase RimI-like enzyme</fullName>
    </submittedName>
</protein>
<proteinExistence type="predicted"/>
<dbReference type="Pfam" id="PF00583">
    <property type="entry name" value="Acetyltransf_1"/>
    <property type="match status" value="1"/>
</dbReference>
<name>A0A316CA28_PSESE</name>
<gene>
    <name evidence="4" type="ORF">C7441_101502</name>
</gene>
<dbReference type="Proteomes" id="UP000245396">
    <property type="component" value="Unassembled WGS sequence"/>
</dbReference>
<dbReference type="CDD" id="cd04301">
    <property type="entry name" value="NAT_SF"/>
    <property type="match status" value="1"/>
</dbReference>
<dbReference type="InterPro" id="IPR051016">
    <property type="entry name" value="Diverse_Substrate_AcTransf"/>
</dbReference>
<dbReference type="PANTHER" id="PTHR10545">
    <property type="entry name" value="DIAMINE N-ACETYLTRANSFERASE"/>
    <property type="match status" value="1"/>
</dbReference>
<dbReference type="STRING" id="1192868.GCA_000304395_00582"/>
<evidence type="ECO:0000259" key="3">
    <source>
        <dbReference type="PROSITE" id="PS51186"/>
    </source>
</evidence>
<evidence type="ECO:0000256" key="2">
    <source>
        <dbReference type="ARBA" id="ARBA00023315"/>
    </source>
</evidence>
<dbReference type="PANTHER" id="PTHR10545:SF29">
    <property type="entry name" value="GH14572P-RELATED"/>
    <property type="match status" value="1"/>
</dbReference>
<dbReference type="AlphaFoldDB" id="A0A316CA28"/>
<evidence type="ECO:0000313" key="5">
    <source>
        <dbReference type="Proteomes" id="UP000245396"/>
    </source>
</evidence>
<keyword evidence="4" id="KW-0687">Ribonucleoprotein</keyword>
<dbReference type="SUPFAM" id="SSF55729">
    <property type="entry name" value="Acyl-CoA N-acyltransferases (Nat)"/>
    <property type="match status" value="1"/>
</dbReference>
<dbReference type="PROSITE" id="PS51186">
    <property type="entry name" value="GNAT"/>
    <property type="match status" value="1"/>
</dbReference>
<dbReference type="Gene3D" id="3.40.630.30">
    <property type="match status" value="1"/>
</dbReference>
<organism evidence="4 5">
    <name type="scientific">Pseudaminobacter salicylatoxidans</name>
    <dbReference type="NCBI Taxonomy" id="93369"/>
    <lineage>
        <taxon>Bacteria</taxon>
        <taxon>Pseudomonadati</taxon>
        <taxon>Pseudomonadota</taxon>
        <taxon>Alphaproteobacteria</taxon>
        <taxon>Hyphomicrobiales</taxon>
        <taxon>Phyllobacteriaceae</taxon>
        <taxon>Pseudaminobacter</taxon>
    </lineage>
</organism>
<keyword evidence="4" id="KW-0689">Ribosomal protein</keyword>
<sequence>MSSARFSPPPLTPPPKITIRPAEPADAETMHEAILQLGRFTGLEAKIASTVEDFRRFGFGTDAAFSSLIAEVDGEFAGLCLFFPIFSTWLGRPGVYVQDLYVDERFRGRRIGERLLREVAGWSHQRGGVYLRLAVDVDNVSAQGFYERLGIGWLDSDRDHGAYGEAFLALARTTTN</sequence>
<dbReference type="GO" id="GO:0008080">
    <property type="term" value="F:N-acetyltransferase activity"/>
    <property type="evidence" value="ECO:0007669"/>
    <property type="project" value="TreeGrafter"/>
</dbReference>
<feature type="domain" description="N-acetyltransferase" evidence="3">
    <location>
        <begin position="17"/>
        <end position="175"/>
    </location>
</feature>
<evidence type="ECO:0000256" key="1">
    <source>
        <dbReference type="ARBA" id="ARBA00022679"/>
    </source>
</evidence>
<dbReference type="GO" id="GO:0005840">
    <property type="term" value="C:ribosome"/>
    <property type="evidence" value="ECO:0007669"/>
    <property type="project" value="UniProtKB-KW"/>
</dbReference>
<dbReference type="InterPro" id="IPR016181">
    <property type="entry name" value="Acyl_CoA_acyltransferase"/>
</dbReference>
<dbReference type="InterPro" id="IPR000182">
    <property type="entry name" value="GNAT_dom"/>
</dbReference>
<keyword evidence="1" id="KW-0808">Transferase</keyword>
<keyword evidence="2" id="KW-0012">Acyltransferase</keyword>
<dbReference type="EMBL" id="QGGG01000001">
    <property type="protein sequence ID" value="PWJ86621.1"/>
    <property type="molecule type" value="Genomic_DNA"/>
</dbReference>
<accession>A0A316CA28</accession>